<keyword evidence="2" id="KW-0489">Methyltransferase</keyword>
<dbReference type="GO" id="GO:0003676">
    <property type="term" value="F:nucleic acid binding"/>
    <property type="evidence" value="ECO:0007669"/>
    <property type="project" value="InterPro"/>
</dbReference>
<protein>
    <submittedName>
        <fullName evidence="2">Release factor glutamine methyltransferase</fullName>
        <ecNumber evidence="2">2.1.1.297</ecNumber>
    </submittedName>
</protein>
<proteinExistence type="predicted"/>
<keyword evidence="3" id="KW-1185">Reference proteome</keyword>
<organism evidence="2 3">
    <name type="scientific">Nocardioides soli</name>
    <dbReference type="NCBI Taxonomy" id="1036020"/>
    <lineage>
        <taxon>Bacteria</taxon>
        <taxon>Bacillati</taxon>
        <taxon>Actinomycetota</taxon>
        <taxon>Actinomycetes</taxon>
        <taxon>Propionibacteriales</taxon>
        <taxon>Nocardioidaceae</taxon>
        <taxon>Nocardioides</taxon>
    </lineage>
</organism>
<evidence type="ECO:0000313" key="3">
    <source>
        <dbReference type="Proteomes" id="UP000589626"/>
    </source>
</evidence>
<reference evidence="2 3" key="1">
    <citation type="submission" date="2020-08" db="EMBL/GenBank/DDBJ databases">
        <title>Sequencing the genomes of 1000 actinobacteria strains.</title>
        <authorList>
            <person name="Klenk H.-P."/>
        </authorList>
    </citation>
    <scope>NUCLEOTIDE SEQUENCE [LARGE SCALE GENOMIC DNA]</scope>
    <source>
        <strain evidence="2 3">DSM 105498</strain>
    </source>
</reference>
<keyword evidence="2" id="KW-0808">Transferase</keyword>
<dbReference type="SUPFAM" id="SSF53335">
    <property type="entry name" value="S-adenosyl-L-methionine-dependent methyltransferases"/>
    <property type="match status" value="1"/>
</dbReference>
<feature type="domain" description="Ribosomal RNA large subunit methyltransferase K/L-like methyltransferase" evidence="1">
    <location>
        <begin position="69"/>
        <end position="128"/>
    </location>
</feature>
<accession>A0A7W4VYK3</accession>
<dbReference type="AlphaFoldDB" id="A0A7W4VYK3"/>
<dbReference type="PANTHER" id="PTHR18895">
    <property type="entry name" value="HEMK METHYLTRANSFERASE"/>
    <property type="match status" value="1"/>
</dbReference>
<name>A0A7W4VYK3_9ACTN</name>
<dbReference type="InterPro" id="IPR029063">
    <property type="entry name" value="SAM-dependent_MTases_sf"/>
</dbReference>
<dbReference type="Proteomes" id="UP000589626">
    <property type="component" value="Unassembled WGS sequence"/>
</dbReference>
<gene>
    <name evidence="2" type="ORF">FHU40_003976</name>
</gene>
<dbReference type="CDD" id="cd02440">
    <property type="entry name" value="AdoMet_MTases"/>
    <property type="match status" value="1"/>
</dbReference>
<dbReference type="RefSeq" id="WP_183594044.1">
    <property type="nucleotide sequence ID" value="NZ_JACHWR010000003.1"/>
</dbReference>
<dbReference type="InterPro" id="IPR000241">
    <property type="entry name" value="RlmKL-like_Mtase"/>
</dbReference>
<dbReference type="Gene3D" id="3.40.50.150">
    <property type="entry name" value="Vaccinia Virus protein VP39"/>
    <property type="match status" value="1"/>
</dbReference>
<evidence type="ECO:0000313" key="2">
    <source>
        <dbReference type="EMBL" id="MBB3044139.1"/>
    </source>
</evidence>
<dbReference type="PROSITE" id="PS00092">
    <property type="entry name" value="N6_MTASE"/>
    <property type="match status" value="1"/>
</dbReference>
<dbReference type="InterPro" id="IPR050320">
    <property type="entry name" value="N5-glutamine_MTase"/>
</dbReference>
<dbReference type="InterPro" id="IPR002052">
    <property type="entry name" value="DNA_methylase_N6_adenine_CS"/>
</dbReference>
<dbReference type="Pfam" id="PF01170">
    <property type="entry name" value="UPF0020"/>
    <property type="match status" value="1"/>
</dbReference>
<comment type="caution">
    <text evidence="2">The sequence shown here is derived from an EMBL/GenBank/DDBJ whole genome shotgun (WGS) entry which is preliminary data.</text>
</comment>
<dbReference type="EMBL" id="JACHWR010000003">
    <property type="protein sequence ID" value="MBB3044139.1"/>
    <property type="molecule type" value="Genomic_DNA"/>
</dbReference>
<dbReference type="GO" id="GO:0032259">
    <property type="term" value="P:methylation"/>
    <property type="evidence" value="ECO:0007669"/>
    <property type="project" value="UniProtKB-KW"/>
</dbReference>
<dbReference type="EC" id="2.1.1.297" evidence="2"/>
<sequence>MTETDTVETTDFGLLRISFDHRVLRPRPWTAAQSAWAAELAATGPAGPMLELCAGAGQIGLLAVLDTARSLVCVDVDPVACGFARRNAEAAGLADRVEVRVGRMEEVVRDEERFAVVVADPPWVRRAEVGRYPEDPLRAIDGGDDGLDLARTCVAVARRHLLPGGSALLQLGTVEQVGLLESVDAAEVVEVRRYDRGVVVRLDLA</sequence>
<evidence type="ECO:0000259" key="1">
    <source>
        <dbReference type="Pfam" id="PF01170"/>
    </source>
</evidence>
<dbReference type="PANTHER" id="PTHR18895:SF74">
    <property type="entry name" value="MTRF1L RELEASE FACTOR GLUTAMINE METHYLTRANSFERASE"/>
    <property type="match status" value="1"/>
</dbReference>
<dbReference type="GO" id="GO:0102559">
    <property type="term" value="F:peptide chain release factor N(5)-glutamine methyltransferase activity"/>
    <property type="evidence" value="ECO:0007669"/>
    <property type="project" value="UniProtKB-EC"/>
</dbReference>